<feature type="domain" description="HTH tetR-type" evidence="3">
    <location>
        <begin position="5"/>
        <end position="65"/>
    </location>
</feature>
<evidence type="ECO:0000256" key="1">
    <source>
        <dbReference type="ARBA" id="ARBA00023125"/>
    </source>
</evidence>
<keyword evidence="1 2" id="KW-0238">DNA-binding</keyword>
<dbReference type="Pfam" id="PF00440">
    <property type="entry name" value="TetR_N"/>
    <property type="match status" value="1"/>
</dbReference>
<dbReference type="EMBL" id="JRAI01000044">
    <property type="protein sequence ID" value="KGN86001.1"/>
    <property type="molecule type" value="Genomic_DNA"/>
</dbReference>
<evidence type="ECO:0000313" key="5">
    <source>
        <dbReference type="Proteomes" id="UP000030130"/>
    </source>
</evidence>
<evidence type="ECO:0000256" key="2">
    <source>
        <dbReference type="PROSITE-ProRule" id="PRU00335"/>
    </source>
</evidence>
<protein>
    <submittedName>
        <fullName evidence="4">TetR family transcriptional regulator</fullName>
    </submittedName>
</protein>
<name>A0A0A2F4Q5_9PORP</name>
<dbReference type="RefSeq" id="WP_039420820.1">
    <property type="nucleotide sequence ID" value="NZ_JRAI01000044.1"/>
</dbReference>
<organism evidence="4 5">
    <name type="scientific">Porphyromonas gulae</name>
    <dbReference type="NCBI Taxonomy" id="111105"/>
    <lineage>
        <taxon>Bacteria</taxon>
        <taxon>Pseudomonadati</taxon>
        <taxon>Bacteroidota</taxon>
        <taxon>Bacteroidia</taxon>
        <taxon>Bacteroidales</taxon>
        <taxon>Porphyromonadaceae</taxon>
        <taxon>Porphyromonas</taxon>
    </lineage>
</organism>
<reference evidence="4 5" key="1">
    <citation type="submission" date="2014-08" db="EMBL/GenBank/DDBJ databases">
        <title>Porphyromonas gulae strain:COT-052_OH1451 Genome sequencing.</title>
        <authorList>
            <person name="Wallis C."/>
            <person name="Deusch O."/>
            <person name="O'Flynn C."/>
            <person name="Davis I."/>
            <person name="Jospin G."/>
            <person name="Darling A.E."/>
            <person name="Coil D.A."/>
            <person name="Alexiev A."/>
            <person name="Horsfall A."/>
            <person name="Kirkwood N."/>
            <person name="Harris S."/>
            <person name="Eisen J.A."/>
        </authorList>
    </citation>
    <scope>NUCLEOTIDE SEQUENCE [LARGE SCALE GENOMIC DNA]</scope>
    <source>
        <strain evidence="5">COT-052 OH1451</strain>
    </source>
</reference>
<accession>A0A0A2F4Q5</accession>
<evidence type="ECO:0000313" key="4">
    <source>
        <dbReference type="EMBL" id="KGN86001.1"/>
    </source>
</evidence>
<dbReference type="eggNOG" id="COG1309">
    <property type="taxonomic scope" value="Bacteria"/>
</dbReference>
<feature type="DNA-binding region" description="H-T-H motif" evidence="2">
    <location>
        <begin position="28"/>
        <end position="47"/>
    </location>
</feature>
<dbReference type="SUPFAM" id="SSF46689">
    <property type="entry name" value="Homeodomain-like"/>
    <property type="match status" value="1"/>
</dbReference>
<evidence type="ECO:0000259" key="3">
    <source>
        <dbReference type="PROSITE" id="PS50977"/>
    </source>
</evidence>
<comment type="caution">
    <text evidence="4">The sequence shown here is derived from an EMBL/GenBank/DDBJ whole genome shotgun (WGS) entry which is preliminary data.</text>
</comment>
<gene>
    <name evidence="4" type="ORF">HR08_04865</name>
</gene>
<dbReference type="GO" id="GO:0003677">
    <property type="term" value="F:DNA binding"/>
    <property type="evidence" value="ECO:0007669"/>
    <property type="project" value="UniProtKB-UniRule"/>
</dbReference>
<dbReference type="InterPro" id="IPR009057">
    <property type="entry name" value="Homeodomain-like_sf"/>
</dbReference>
<dbReference type="PROSITE" id="PS50977">
    <property type="entry name" value="HTH_TETR_2"/>
    <property type="match status" value="1"/>
</dbReference>
<dbReference type="OrthoDB" id="836882at2"/>
<proteinExistence type="predicted"/>
<dbReference type="AlphaFoldDB" id="A0A0A2F4Q5"/>
<dbReference type="PRINTS" id="PR00455">
    <property type="entry name" value="HTHTETR"/>
</dbReference>
<sequence>MKDRELTEKKILDAVGSIIQSEGFEGIGINAVAQRAGISKMLIYRYFGGLDELIAKYILQKDYWANTDIGIGELPEIGVGLKHLFREQIRTLRNDITLKRLHRWELTADNQTIRALREKREQNGCKLVEIVSRLTRSPSVEVASLASIISASISYLVLVEERNPVYNGIDLRSERGWEQIVRGIDLMIDLWMKHIRQGDTL</sequence>
<dbReference type="Proteomes" id="UP000030130">
    <property type="component" value="Unassembled WGS sequence"/>
</dbReference>
<dbReference type="Gene3D" id="1.10.357.10">
    <property type="entry name" value="Tetracycline Repressor, domain 2"/>
    <property type="match status" value="1"/>
</dbReference>
<dbReference type="InterPro" id="IPR001647">
    <property type="entry name" value="HTH_TetR"/>
</dbReference>
<dbReference type="STRING" id="111105.HR09_04255"/>